<dbReference type="Gene3D" id="3.40.50.720">
    <property type="entry name" value="NAD(P)-binding Rossmann-like Domain"/>
    <property type="match status" value="1"/>
</dbReference>
<evidence type="ECO:0000313" key="5">
    <source>
        <dbReference type="Proteomes" id="UP000325902"/>
    </source>
</evidence>
<dbReference type="InterPro" id="IPR008030">
    <property type="entry name" value="NmrA-like"/>
</dbReference>
<dbReference type="PANTHER" id="PTHR42748:SF26">
    <property type="entry name" value="NMRA-LIKE DOMAIN-CONTAINING PROTEIN"/>
    <property type="match status" value="1"/>
</dbReference>
<comment type="caution">
    <text evidence="4">The sequence shown here is derived from an EMBL/GenBank/DDBJ whole genome shotgun (WGS) entry which is preliminary data.</text>
</comment>
<dbReference type="InterPro" id="IPR051164">
    <property type="entry name" value="NmrA-like_oxidored"/>
</dbReference>
<evidence type="ECO:0000256" key="2">
    <source>
        <dbReference type="ARBA" id="ARBA00022857"/>
    </source>
</evidence>
<name>A0A5N5CUQ1_9PEZI</name>
<accession>A0A5N5CUQ1</accession>
<dbReference type="Pfam" id="PF05368">
    <property type="entry name" value="NmrA"/>
    <property type="match status" value="1"/>
</dbReference>
<dbReference type="AlphaFoldDB" id="A0A5N5CUQ1"/>
<organism evidence="4 5">
    <name type="scientific">Lasiodiplodia theobromae</name>
    <dbReference type="NCBI Taxonomy" id="45133"/>
    <lineage>
        <taxon>Eukaryota</taxon>
        <taxon>Fungi</taxon>
        <taxon>Dikarya</taxon>
        <taxon>Ascomycota</taxon>
        <taxon>Pezizomycotina</taxon>
        <taxon>Dothideomycetes</taxon>
        <taxon>Dothideomycetes incertae sedis</taxon>
        <taxon>Botryosphaeriales</taxon>
        <taxon>Botryosphaeriaceae</taxon>
        <taxon>Lasiodiplodia</taxon>
    </lineage>
</organism>
<dbReference type="EMBL" id="VCHE01000234">
    <property type="protein sequence ID" value="KAB2569042.1"/>
    <property type="molecule type" value="Genomic_DNA"/>
</dbReference>
<proteinExistence type="inferred from homology"/>
<dbReference type="Proteomes" id="UP000325902">
    <property type="component" value="Unassembled WGS sequence"/>
</dbReference>
<protein>
    <submittedName>
        <fullName evidence="4">NmrA-like family domain-containing protein 1</fullName>
    </submittedName>
</protein>
<gene>
    <name evidence="4" type="primary">NMRAL1_0</name>
    <name evidence="4" type="ORF">DBV05_g12282</name>
</gene>
<evidence type="ECO:0000313" key="4">
    <source>
        <dbReference type="EMBL" id="KAB2569042.1"/>
    </source>
</evidence>
<comment type="similarity">
    <text evidence="1">Belongs to the NmrA-type oxidoreductase family.</text>
</comment>
<reference evidence="4 5" key="1">
    <citation type="journal article" date="2019" name="Sci. Rep.">
        <title>A multi-omics analysis of the grapevine pathogen Lasiodiplodia theobromae reveals that temperature affects the expression of virulence- and pathogenicity-related genes.</title>
        <authorList>
            <person name="Felix C."/>
            <person name="Meneses R."/>
            <person name="Goncalves M.F.M."/>
            <person name="Tilleman L."/>
            <person name="Duarte A.S."/>
            <person name="Jorrin-Novo J.V."/>
            <person name="Van de Peer Y."/>
            <person name="Deforce D."/>
            <person name="Van Nieuwerburgh F."/>
            <person name="Esteves A.C."/>
            <person name="Alves A."/>
        </authorList>
    </citation>
    <scope>NUCLEOTIDE SEQUENCE [LARGE SCALE GENOMIC DNA]</scope>
    <source>
        <strain evidence="4 5">LA-SOL3</strain>
    </source>
</reference>
<evidence type="ECO:0000259" key="3">
    <source>
        <dbReference type="Pfam" id="PF05368"/>
    </source>
</evidence>
<dbReference type="Gene3D" id="3.90.25.10">
    <property type="entry name" value="UDP-galactose 4-epimerase, domain 1"/>
    <property type="match status" value="1"/>
</dbReference>
<dbReference type="CDD" id="cd05251">
    <property type="entry name" value="NmrA_like_SDR_a"/>
    <property type="match status" value="1"/>
</dbReference>
<keyword evidence="5" id="KW-1185">Reference proteome</keyword>
<dbReference type="InterPro" id="IPR036291">
    <property type="entry name" value="NAD(P)-bd_dom_sf"/>
</dbReference>
<keyword evidence="2" id="KW-0521">NADP</keyword>
<dbReference type="OrthoDB" id="3358371at2759"/>
<evidence type="ECO:0000256" key="1">
    <source>
        <dbReference type="ARBA" id="ARBA00006328"/>
    </source>
</evidence>
<dbReference type="PANTHER" id="PTHR42748">
    <property type="entry name" value="NITROGEN METABOLITE REPRESSION PROTEIN NMRA FAMILY MEMBER"/>
    <property type="match status" value="1"/>
</dbReference>
<dbReference type="GO" id="GO:0005634">
    <property type="term" value="C:nucleus"/>
    <property type="evidence" value="ECO:0007669"/>
    <property type="project" value="TreeGrafter"/>
</dbReference>
<dbReference type="SUPFAM" id="SSF51735">
    <property type="entry name" value="NAD(P)-binding Rossmann-fold domains"/>
    <property type="match status" value="1"/>
</dbReference>
<sequence>MEKKVIVVLGVTGIQGGSVADVFRSLPDWSVRGVTRDASTPKAAALRDQGVEVVTGDLDDVASLSNAFRGASAIFAVTDFWSPFHNPATKALLAPGQTINEYCYDLELQRALNIAKAAAENLSTVERFIYSSLSHAKEWSKGKYTWVYHFDSKAEAARKIKQEFPELAARMSLLQVGLYATNWKTGMGTFRKQADGTFELSINGSGNAPIPMVVPHKDTGSFVHALVRSPPGLTLLGFGQMLSWREYTALWSRILGVKATYHEVSMADLAKELPEGLERELPEMTLYMEEFGYDGGDPSVIHPTDLPVECPTTSIEDYIKNEDWSPILKS</sequence>
<feature type="domain" description="NmrA-like" evidence="3">
    <location>
        <begin position="2"/>
        <end position="298"/>
    </location>
</feature>